<keyword evidence="2" id="KW-1133">Transmembrane helix</keyword>
<proteinExistence type="predicted"/>
<comment type="caution">
    <text evidence="3">The sequence shown here is derived from an EMBL/GenBank/DDBJ whole genome shotgun (WGS) entry which is preliminary data.</text>
</comment>
<evidence type="ECO:0000313" key="3">
    <source>
        <dbReference type="EMBL" id="KAL3763934.1"/>
    </source>
</evidence>
<name>A0ABD3MM35_9STRA</name>
<organism evidence="3 4">
    <name type="scientific">Stephanodiscus triporus</name>
    <dbReference type="NCBI Taxonomy" id="2934178"/>
    <lineage>
        <taxon>Eukaryota</taxon>
        <taxon>Sar</taxon>
        <taxon>Stramenopiles</taxon>
        <taxon>Ochrophyta</taxon>
        <taxon>Bacillariophyta</taxon>
        <taxon>Coscinodiscophyceae</taxon>
        <taxon>Thalassiosirophycidae</taxon>
        <taxon>Stephanodiscales</taxon>
        <taxon>Stephanodiscaceae</taxon>
        <taxon>Stephanodiscus</taxon>
    </lineage>
</organism>
<dbReference type="AlphaFoldDB" id="A0ABD3MM35"/>
<dbReference type="EMBL" id="JALLAZ020001788">
    <property type="protein sequence ID" value="KAL3763934.1"/>
    <property type="molecule type" value="Genomic_DNA"/>
</dbReference>
<keyword evidence="2" id="KW-0472">Membrane</keyword>
<sequence>MAHLRGGDGSTHPGVGYESQPKHAPRSMLLANKLLPPYSDLYMSWISKQVESHRIIGVGTGDGLLHVAALSQASWHPNPLRDSTHQAIVNWLGKHKFCYPPEVRSVKAMGRNVNFLLGDEGDGAIDGMSILTMQALSGRELLEIAPQVPMTFIDILLGRTQAGRSCNIEEDSNNNHNTQECTVSEDVVLKSQQPSLSQMFSFIISHHLFTPTVIFPIIDMLAFLGCVWWNYWYSVMMCFYWIKIRRTPFLQVT</sequence>
<evidence type="ECO:0000256" key="2">
    <source>
        <dbReference type="SAM" id="Phobius"/>
    </source>
</evidence>
<feature type="transmembrane region" description="Helical" evidence="2">
    <location>
        <begin position="220"/>
        <end position="242"/>
    </location>
</feature>
<protein>
    <submittedName>
        <fullName evidence="3">Uncharacterized protein</fullName>
    </submittedName>
</protein>
<accession>A0ABD3MM35</accession>
<feature type="region of interest" description="Disordered" evidence="1">
    <location>
        <begin position="1"/>
        <end position="22"/>
    </location>
</feature>
<reference evidence="3 4" key="1">
    <citation type="submission" date="2024-10" db="EMBL/GenBank/DDBJ databases">
        <title>Updated reference genomes for cyclostephanoid diatoms.</title>
        <authorList>
            <person name="Roberts W.R."/>
            <person name="Alverson A.J."/>
        </authorList>
    </citation>
    <scope>NUCLEOTIDE SEQUENCE [LARGE SCALE GENOMIC DNA]</scope>
    <source>
        <strain evidence="3 4">AJA276-08</strain>
    </source>
</reference>
<dbReference type="Proteomes" id="UP001530315">
    <property type="component" value="Unassembled WGS sequence"/>
</dbReference>
<keyword evidence="2" id="KW-0812">Transmembrane</keyword>
<evidence type="ECO:0000256" key="1">
    <source>
        <dbReference type="SAM" id="MobiDB-lite"/>
    </source>
</evidence>
<evidence type="ECO:0000313" key="4">
    <source>
        <dbReference type="Proteomes" id="UP001530315"/>
    </source>
</evidence>
<gene>
    <name evidence="3" type="ORF">ACHAW5_008372</name>
</gene>
<keyword evidence="4" id="KW-1185">Reference proteome</keyword>